<name>A0A2J6Q7J0_9HELO</name>
<dbReference type="InterPro" id="IPR011009">
    <property type="entry name" value="Kinase-like_dom_sf"/>
</dbReference>
<sequence length="801" mass="90701">MASPASSDEGEIRDGGVEKATTSLPMYDGTSVDRPDRNRSSKSNSMSPGHVYNPRDRDRRSRDRSRSPYSDRQHRGSKRAREDEYTERSRGDPRRFKVHYEDAPQDYKRRPRPPYEDLDRVPAPSSDLRYDDRDRYAEKRPRTRSRSPYRSDRGGDRHGRGGLPRRDDRYGGRGNEDRRPNSYGNGNYSRETQDLSVSKRGPSPLPADISRREAKTTQGYSQHHNDHSNKNMDLEKSNNTSNPSASEAAEEPLDEAALIEQRRKRREAIKAKYRGSATPLLVQALQLGEKSGESTPGQQDENTPSAQSTSPNISTPATPVEPGSPTAFLITNDQDLANTNGGAPAGDEMDGPSAADYDPTGDMREDRQRNDLRHNDEVPSGAYDETLPTTEQDVLLPTEPPKDEEKPKKSKDDFDMFAEDDDDMFAEDPIPNGKTAASEDVAKAVAIPQAKELDIGMLDNWDDIEGYYKVILGELLNGRYHVQANLGKGMFSGVVRAMDMTTKKLVAIKLIRNNETMRKAGLKEIEILQKINLADPEDKKHMIRLERHFEHKGHLCMVFENLSINLREVLKKFGRDVGINLRAVRAYAQQMFLGLSLLRKCNILHADLKPDNILVNETRNMLKICDLGSASDASENEITPYLVSRFYRAPEIILGMPYDFAIDVWSVGCTLYELYTGKILFTGRTNNQMLRSIMDCRGKFTTKILKRAQFAHIHFDEMANFRSVEQDKLTGKDTIKTLAFSKPTRDLRTRLMSASKGLSDAEIKELELFRDLLDRCLVLNPEKRITPTEALRHPFIMKTLK</sequence>
<feature type="compositionally biased region" description="Polar residues" evidence="9">
    <location>
        <begin position="182"/>
        <end position="196"/>
    </location>
</feature>
<dbReference type="EMBL" id="KZ613478">
    <property type="protein sequence ID" value="PMD22201.1"/>
    <property type="molecule type" value="Genomic_DNA"/>
</dbReference>
<organism evidence="11 12">
    <name type="scientific">Hyaloscypha hepaticicola</name>
    <dbReference type="NCBI Taxonomy" id="2082293"/>
    <lineage>
        <taxon>Eukaryota</taxon>
        <taxon>Fungi</taxon>
        <taxon>Dikarya</taxon>
        <taxon>Ascomycota</taxon>
        <taxon>Pezizomycotina</taxon>
        <taxon>Leotiomycetes</taxon>
        <taxon>Helotiales</taxon>
        <taxon>Hyaloscyphaceae</taxon>
        <taxon>Hyaloscypha</taxon>
    </lineage>
</organism>
<feature type="compositionally biased region" description="Basic and acidic residues" evidence="9">
    <location>
        <begin position="53"/>
        <end position="120"/>
    </location>
</feature>
<feature type="domain" description="Protein kinase" evidence="10">
    <location>
        <begin position="480"/>
        <end position="796"/>
    </location>
</feature>
<evidence type="ECO:0000259" key="10">
    <source>
        <dbReference type="PROSITE" id="PS50011"/>
    </source>
</evidence>
<dbReference type="Gene3D" id="1.10.510.10">
    <property type="entry name" value="Transferase(Phosphotransferase) domain 1"/>
    <property type="match status" value="1"/>
</dbReference>
<feature type="compositionally biased region" description="Basic and acidic residues" evidence="9">
    <location>
        <begin position="149"/>
        <end position="180"/>
    </location>
</feature>
<dbReference type="PROSITE" id="PS00107">
    <property type="entry name" value="PROTEIN_KINASE_ATP"/>
    <property type="match status" value="1"/>
</dbReference>
<evidence type="ECO:0000256" key="4">
    <source>
        <dbReference type="ARBA" id="ARBA00022741"/>
    </source>
</evidence>
<dbReference type="InterPro" id="IPR050494">
    <property type="entry name" value="Ser_Thr_dual-spec_kinase"/>
</dbReference>
<dbReference type="Gene3D" id="3.30.200.20">
    <property type="entry name" value="Phosphorylase Kinase, domain 1"/>
    <property type="match status" value="1"/>
</dbReference>
<proteinExistence type="inferred from homology"/>
<evidence type="ECO:0000256" key="2">
    <source>
        <dbReference type="ARBA" id="ARBA00022527"/>
    </source>
</evidence>
<keyword evidence="12" id="KW-1185">Reference proteome</keyword>
<dbReference type="PANTHER" id="PTHR24058">
    <property type="entry name" value="DUAL SPECIFICITY PROTEIN KINASE"/>
    <property type="match status" value="1"/>
</dbReference>
<evidence type="ECO:0000256" key="6">
    <source>
        <dbReference type="ARBA" id="ARBA00022840"/>
    </source>
</evidence>
<dbReference type="Pfam" id="PF00069">
    <property type="entry name" value="Pkinase"/>
    <property type="match status" value="1"/>
</dbReference>
<dbReference type="SMART" id="SM00220">
    <property type="entry name" value="S_TKc"/>
    <property type="match status" value="1"/>
</dbReference>
<dbReference type="PROSITE" id="PS00108">
    <property type="entry name" value="PROTEIN_KINASE_ST"/>
    <property type="match status" value="1"/>
</dbReference>
<dbReference type="GO" id="GO:0045292">
    <property type="term" value="P:mRNA cis splicing, via spliceosome"/>
    <property type="evidence" value="ECO:0007669"/>
    <property type="project" value="InterPro"/>
</dbReference>
<evidence type="ECO:0000313" key="12">
    <source>
        <dbReference type="Proteomes" id="UP000235672"/>
    </source>
</evidence>
<evidence type="ECO:0000256" key="3">
    <source>
        <dbReference type="ARBA" id="ARBA00022679"/>
    </source>
</evidence>
<dbReference type="InterPro" id="IPR017441">
    <property type="entry name" value="Protein_kinase_ATP_BS"/>
</dbReference>
<dbReference type="SUPFAM" id="SSF56112">
    <property type="entry name" value="Protein kinase-like (PK-like)"/>
    <property type="match status" value="1"/>
</dbReference>
<feature type="compositionally biased region" description="Basic and acidic residues" evidence="9">
    <location>
        <begin position="400"/>
        <end position="414"/>
    </location>
</feature>
<evidence type="ECO:0000256" key="8">
    <source>
        <dbReference type="PROSITE-ProRule" id="PRU10141"/>
    </source>
</evidence>
<evidence type="ECO:0000256" key="1">
    <source>
        <dbReference type="ARBA" id="ARBA00012513"/>
    </source>
</evidence>
<dbReference type="PANTHER" id="PTHR24058:SF103">
    <property type="entry name" value="SERINE_THREONINE-PROTEIN KINASE PRP4 HOMOLOG"/>
    <property type="match status" value="1"/>
</dbReference>
<gene>
    <name evidence="11" type="ORF">NA56DRAFT_670358</name>
</gene>
<dbReference type="FunFam" id="3.30.200.20:FF:000440">
    <property type="entry name" value="CMGC/DYRK/PRP4 protein kinase, variant"/>
    <property type="match status" value="1"/>
</dbReference>
<dbReference type="AlphaFoldDB" id="A0A2J6Q7J0"/>
<evidence type="ECO:0000313" key="11">
    <source>
        <dbReference type="EMBL" id="PMD22201.1"/>
    </source>
</evidence>
<feature type="compositionally biased region" description="Polar residues" evidence="9">
    <location>
        <begin position="329"/>
        <end position="341"/>
    </location>
</feature>
<dbReference type="STRING" id="1745343.A0A2J6Q7J0"/>
<protein>
    <recommendedName>
        <fullName evidence="1">non-specific serine/threonine protein kinase</fullName>
        <ecNumber evidence="1">2.7.11.1</ecNumber>
    </recommendedName>
</protein>
<feature type="compositionally biased region" description="Basic and acidic residues" evidence="9">
    <location>
        <begin position="128"/>
        <end position="140"/>
    </location>
</feature>
<dbReference type="InterPro" id="IPR008271">
    <property type="entry name" value="Ser/Thr_kinase_AS"/>
</dbReference>
<evidence type="ECO:0000256" key="5">
    <source>
        <dbReference type="ARBA" id="ARBA00022777"/>
    </source>
</evidence>
<keyword evidence="3" id="KW-0808">Transferase</keyword>
<feature type="compositionally biased region" description="Basic and acidic residues" evidence="9">
    <location>
        <begin position="223"/>
        <end position="236"/>
    </location>
</feature>
<feature type="binding site" evidence="8">
    <location>
        <position position="509"/>
    </location>
    <ligand>
        <name>ATP</name>
        <dbReference type="ChEBI" id="CHEBI:30616"/>
    </ligand>
</feature>
<feature type="compositionally biased region" description="Basic and acidic residues" evidence="9">
    <location>
        <begin position="361"/>
        <end position="377"/>
    </location>
</feature>
<evidence type="ECO:0000256" key="9">
    <source>
        <dbReference type="SAM" id="MobiDB-lite"/>
    </source>
</evidence>
<keyword evidence="5 11" id="KW-0418">Kinase</keyword>
<keyword evidence="2" id="KW-0723">Serine/threonine-protein kinase</keyword>
<dbReference type="Proteomes" id="UP000235672">
    <property type="component" value="Unassembled WGS sequence"/>
</dbReference>
<dbReference type="PROSITE" id="PS50011">
    <property type="entry name" value="PROTEIN_KINASE_DOM"/>
    <property type="match status" value="1"/>
</dbReference>
<reference evidence="11 12" key="1">
    <citation type="submission" date="2016-05" db="EMBL/GenBank/DDBJ databases">
        <title>A degradative enzymes factory behind the ericoid mycorrhizal symbiosis.</title>
        <authorList>
            <consortium name="DOE Joint Genome Institute"/>
            <person name="Martino E."/>
            <person name="Morin E."/>
            <person name="Grelet G."/>
            <person name="Kuo A."/>
            <person name="Kohler A."/>
            <person name="Daghino S."/>
            <person name="Barry K."/>
            <person name="Choi C."/>
            <person name="Cichocki N."/>
            <person name="Clum A."/>
            <person name="Copeland A."/>
            <person name="Hainaut M."/>
            <person name="Haridas S."/>
            <person name="Labutti K."/>
            <person name="Lindquist E."/>
            <person name="Lipzen A."/>
            <person name="Khouja H.-R."/>
            <person name="Murat C."/>
            <person name="Ohm R."/>
            <person name="Olson A."/>
            <person name="Spatafora J."/>
            <person name="Veneault-Fourrey C."/>
            <person name="Henrissat B."/>
            <person name="Grigoriev I."/>
            <person name="Martin F."/>
            <person name="Perotto S."/>
        </authorList>
    </citation>
    <scope>NUCLEOTIDE SEQUENCE [LARGE SCALE GENOMIC DNA]</scope>
    <source>
        <strain evidence="11 12">UAMH 7357</strain>
    </source>
</reference>
<accession>A0A2J6Q7J0</accession>
<dbReference type="OrthoDB" id="9332038at2759"/>
<keyword evidence="6 8" id="KW-0067">ATP-binding</keyword>
<dbReference type="EC" id="2.7.11.1" evidence="1"/>
<dbReference type="GO" id="GO:0004674">
    <property type="term" value="F:protein serine/threonine kinase activity"/>
    <property type="evidence" value="ECO:0007669"/>
    <property type="project" value="UniProtKB-KW"/>
</dbReference>
<dbReference type="FunFam" id="1.10.510.10:FF:000078">
    <property type="entry name" value="Serine/threonine-protein kinase PRP4 homolog"/>
    <property type="match status" value="1"/>
</dbReference>
<keyword evidence="4 8" id="KW-0547">Nucleotide-binding</keyword>
<dbReference type="InterPro" id="IPR000719">
    <property type="entry name" value="Prot_kinase_dom"/>
</dbReference>
<evidence type="ECO:0000256" key="7">
    <source>
        <dbReference type="ARBA" id="ARBA00023596"/>
    </source>
</evidence>
<feature type="compositionally biased region" description="Polar residues" evidence="9">
    <location>
        <begin position="293"/>
        <end position="317"/>
    </location>
</feature>
<feature type="region of interest" description="Disordered" evidence="9">
    <location>
        <begin position="1"/>
        <end position="415"/>
    </location>
</feature>
<feature type="compositionally biased region" description="Basic residues" evidence="9">
    <location>
        <begin position="262"/>
        <end position="273"/>
    </location>
</feature>
<comment type="similarity">
    <text evidence="7">Belongs to the protein kinase superfamily. CMGC Ser/Thr protein kinase family.</text>
</comment>
<dbReference type="CDD" id="cd14135">
    <property type="entry name" value="STKc_PRP4"/>
    <property type="match status" value="1"/>
</dbReference>
<dbReference type="GO" id="GO:0005524">
    <property type="term" value="F:ATP binding"/>
    <property type="evidence" value="ECO:0007669"/>
    <property type="project" value="UniProtKB-UniRule"/>
</dbReference>
<dbReference type="InterPro" id="IPR044092">
    <property type="entry name" value="STKc_PRP4"/>
</dbReference>